<evidence type="ECO:0000313" key="3">
    <source>
        <dbReference type="Proteomes" id="UP000077755"/>
    </source>
</evidence>
<dbReference type="Proteomes" id="UP000077755">
    <property type="component" value="Chromosome 3"/>
</dbReference>
<evidence type="ECO:0000313" key="1">
    <source>
        <dbReference type="EMBL" id="KZN00189.1"/>
    </source>
</evidence>
<proteinExistence type="predicted"/>
<organism evidence="1">
    <name type="scientific">Daucus carota subsp. sativus</name>
    <name type="common">Carrot</name>
    <dbReference type="NCBI Taxonomy" id="79200"/>
    <lineage>
        <taxon>Eukaryota</taxon>
        <taxon>Viridiplantae</taxon>
        <taxon>Streptophyta</taxon>
        <taxon>Embryophyta</taxon>
        <taxon>Tracheophyta</taxon>
        <taxon>Spermatophyta</taxon>
        <taxon>Magnoliopsida</taxon>
        <taxon>eudicotyledons</taxon>
        <taxon>Gunneridae</taxon>
        <taxon>Pentapetalae</taxon>
        <taxon>asterids</taxon>
        <taxon>campanulids</taxon>
        <taxon>Apiales</taxon>
        <taxon>Apiaceae</taxon>
        <taxon>Apioideae</taxon>
        <taxon>Scandiceae</taxon>
        <taxon>Daucinae</taxon>
        <taxon>Daucus</taxon>
        <taxon>Daucus sect. Daucus</taxon>
    </lineage>
</organism>
<dbReference type="EMBL" id="CP093345">
    <property type="protein sequence ID" value="WOG90872.1"/>
    <property type="molecule type" value="Genomic_DNA"/>
</dbReference>
<dbReference type="AlphaFoldDB" id="A0A165ZLV0"/>
<reference evidence="1" key="1">
    <citation type="journal article" date="2016" name="Nat. Genet.">
        <title>A high-quality carrot genome assembly provides new insights into carotenoid accumulation and asterid genome evolution.</title>
        <authorList>
            <person name="Iorizzo M."/>
            <person name="Ellison S."/>
            <person name="Senalik D."/>
            <person name="Zeng P."/>
            <person name="Satapoomin P."/>
            <person name="Huang J."/>
            <person name="Bowman M."/>
            <person name="Iovene M."/>
            <person name="Sanseverino W."/>
            <person name="Cavagnaro P."/>
            <person name="Yildiz M."/>
            <person name="Macko-Podgorni A."/>
            <person name="Moranska E."/>
            <person name="Grzebelus E."/>
            <person name="Grzebelus D."/>
            <person name="Ashrafi H."/>
            <person name="Zheng Z."/>
            <person name="Cheng S."/>
            <person name="Spooner D."/>
            <person name="Van Deynze A."/>
            <person name="Simon P."/>
        </authorList>
    </citation>
    <scope>NUCLEOTIDE SEQUENCE [LARGE SCALE GENOMIC DNA]</scope>
    <source>
        <tissue evidence="1">Leaf</tissue>
    </source>
</reference>
<dbReference type="EMBL" id="LNRQ01000003">
    <property type="protein sequence ID" value="KZN00189.1"/>
    <property type="molecule type" value="Genomic_DNA"/>
</dbReference>
<evidence type="ECO:0000313" key="2">
    <source>
        <dbReference type="EMBL" id="WOG90872.1"/>
    </source>
</evidence>
<sequence>MDGRNLGCFSEVLIASVSALVSVMGNGVLATNVLQSIILGTLADLLPKLGLVSGNGAAEGLLGMEQAIEIMKHGKAGKKTGGIQLLGP</sequence>
<gene>
    <name evidence="1" type="ORF">DCAR_008943</name>
    <name evidence="2" type="ORF">DCAR_0310118</name>
</gene>
<reference evidence="2" key="2">
    <citation type="submission" date="2022-03" db="EMBL/GenBank/DDBJ databases">
        <title>Draft title - Genomic analysis of global carrot germplasm unveils the trajectory of domestication and the origin of high carotenoid orange carrot.</title>
        <authorList>
            <person name="Iorizzo M."/>
            <person name="Ellison S."/>
            <person name="Senalik D."/>
            <person name="Macko-Podgorni A."/>
            <person name="Grzebelus D."/>
            <person name="Bostan H."/>
            <person name="Rolling W."/>
            <person name="Curaba J."/>
            <person name="Simon P."/>
        </authorList>
    </citation>
    <scope>NUCLEOTIDE SEQUENCE</scope>
    <source>
        <tissue evidence="2">Leaf</tissue>
    </source>
</reference>
<dbReference type="Gramene" id="KZN00189">
    <property type="protein sequence ID" value="KZN00189"/>
    <property type="gene ID" value="DCAR_008943"/>
</dbReference>
<keyword evidence="3" id="KW-1185">Reference proteome</keyword>
<name>A0A165ZLV0_DAUCS</name>
<protein>
    <submittedName>
        <fullName evidence="1">Uncharacterized protein</fullName>
    </submittedName>
</protein>
<accession>A0A165ZLV0</accession>